<dbReference type="Gene3D" id="1.25.40.10">
    <property type="entry name" value="Tetratricopeptide repeat domain"/>
    <property type="match status" value="1"/>
</dbReference>
<dbReference type="Proteomes" id="UP000664417">
    <property type="component" value="Unassembled WGS sequence"/>
</dbReference>
<dbReference type="SUPFAM" id="SSF48452">
    <property type="entry name" value="TPR-like"/>
    <property type="match status" value="1"/>
</dbReference>
<feature type="transmembrane region" description="Helical" evidence="1">
    <location>
        <begin position="12"/>
        <end position="36"/>
    </location>
</feature>
<feature type="domain" description="DUF4097" evidence="2">
    <location>
        <begin position="102"/>
        <end position="308"/>
    </location>
</feature>
<keyword evidence="1" id="KW-1133">Transmembrane helix</keyword>
<name>A0A8J7QJC0_9BACT</name>
<dbReference type="InterPro" id="IPR025164">
    <property type="entry name" value="Toastrack_DUF4097"/>
</dbReference>
<dbReference type="AlphaFoldDB" id="A0A8J7QJC0"/>
<evidence type="ECO:0000313" key="4">
    <source>
        <dbReference type="Proteomes" id="UP000664417"/>
    </source>
</evidence>
<evidence type="ECO:0000259" key="2">
    <source>
        <dbReference type="Pfam" id="PF13349"/>
    </source>
</evidence>
<dbReference type="RefSeq" id="WP_207861189.1">
    <property type="nucleotide sequence ID" value="NZ_JAFREP010000022.1"/>
</dbReference>
<evidence type="ECO:0000256" key="1">
    <source>
        <dbReference type="SAM" id="Phobius"/>
    </source>
</evidence>
<sequence length="431" mass="48172">MSKKNSSSCLSRLFWTCSTVIFLMVLCSVAVGLLTFSQIQGTKEAVVVPLEQENQLGISEDKPLVFINEEGQPVPKPIKVKIRARALEFHIKPTSNPGQIDLDGDYDKANFKLETEVTEHDDHIEYTLDFRPRASLMFGFSDDDNNNHITLYLPKNAPVDLDLDMAIGSGDFDLSGVPLSSVQMEVKMGEFHMKNKERNPITAEKFEVEGSMGEMVIEDLQNYNFKDGKIAMRMGEGVILNSGQFQQDTHLDLSIRMGEVVLKVPDDTRLNRTVKVVMGEMEAPPPRQGKYALNLEGKVTMGSMSISQGTQKRLVTDLLQTIAVEQGAEAAIAKYYELQATEQANLTFGAFALERLGYELMEKNRADEAVKILEFNIQLFPEYPGSYKALAEAFVVTGNIPAAIKAMEAGLKVKPDWRSGRRLLKRLQKQH</sequence>
<evidence type="ECO:0000313" key="3">
    <source>
        <dbReference type="EMBL" id="MBO1321215.1"/>
    </source>
</evidence>
<dbReference type="InterPro" id="IPR011990">
    <property type="entry name" value="TPR-like_helical_dom_sf"/>
</dbReference>
<gene>
    <name evidence="3" type="ORF">J3U88_22230</name>
</gene>
<proteinExistence type="predicted"/>
<dbReference type="Pfam" id="PF14559">
    <property type="entry name" value="TPR_19"/>
    <property type="match status" value="1"/>
</dbReference>
<accession>A0A8J7QJC0</accession>
<keyword evidence="1" id="KW-0472">Membrane</keyword>
<organism evidence="3 4">
    <name type="scientific">Acanthopleuribacter pedis</name>
    <dbReference type="NCBI Taxonomy" id="442870"/>
    <lineage>
        <taxon>Bacteria</taxon>
        <taxon>Pseudomonadati</taxon>
        <taxon>Acidobacteriota</taxon>
        <taxon>Holophagae</taxon>
        <taxon>Acanthopleuribacterales</taxon>
        <taxon>Acanthopleuribacteraceae</taxon>
        <taxon>Acanthopleuribacter</taxon>
    </lineage>
</organism>
<dbReference type="Pfam" id="PF13349">
    <property type="entry name" value="DUF4097"/>
    <property type="match status" value="1"/>
</dbReference>
<protein>
    <submittedName>
        <fullName evidence="3">DUF4097 family beta strand repeat protein</fullName>
    </submittedName>
</protein>
<reference evidence="3" key="1">
    <citation type="submission" date="2021-03" db="EMBL/GenBank/DDBJ databases">
        <authorList>
            <person name="Wang G."/>
        </authorList>
    </citation>
    <scope>NUCLEOTIDE SEQUENCE</scope>
    <source>
        <strain evidence="3">KCTC 12899</strain>
    </source>
</reference>
<keyword evidence="1" id="KW-0812">Transmembrane</keyword>
<dbReference type="EMBL" id="JAFREP010000022">
    <property type="protein sequence ID" value="MBO1321215.1"/>
    <property type="molecule type" value="Genomic_DNA"/>
</dbReference>
<comment type="caution">
    <text evidence="3">The sequence shown here is derived from an EMBL/GenBank/DDBJ whole genome shotgun (WGS) entry which is preliminary data.</text>
</comment>
<keyword evidence="4" id="KW-1185">Reference proteome</keyword>